<dbReference type="GO" id="GO:0016151">
    <property type="term" value="F:nickel cation binding"/>
    <property type="evidence" value="ECO:0007669"/>
    <property type="project" value="UniProtKB-UniRule"/>
</dbReference>
<dbReference type="Gene3D" id="1.10.4190.10">
    <property type="entry name" value="Urease accessory protein UreF"/>
    <property type="match status" value="1"/>
</dbReference>
<dbReference type="InterPro" id="IPR002639">
    <property type="entry name" value="UreF"/>
</dbReference>
<name>A0A2R8AZX9_9RHOB</name>
<sequence>MGMTIRTATAPTIIITMTTDPHLILHQIFSPAFPVGAFAYSHGLEAAVQGGIIGDATDLQGWLEDILNHGSGWSDAVLFAHAARGDDIGPLNELALAMVPSADRRLETEKQGAAFATCARDLWGVDLPNAAYPVAVGRLVHLLGLPQRDALRLYLQAFAANITSAGVRLIPLGQTDGQRITLALAPLHQTIADRAITADLDDIGGFVPMVDIASQRHAALYSRIFRT</sequence>
<accession>A0A2R8AZX9</accession>
<evidence type="ECO:0000313" key="4">
    <source>
        <dbReference type="EMBL" id="SPF81578.1"/>
    </source>
</evidence>
<dbReference type="Pfam" id="PF01730">
    <property type="entry name" value="UreF"/>
    <property type="match status" value="1"/>
</dbReference>
<gene>
    <name evidence="3 4" type="primary">ureF</name>
    <name evidence="4" type="ORF">PRI8871_03403</name>
</gene>
<comment type="subunit">
    <text evidence="3">UreD, UreF and UreG form a complex that acts as a GTP-hydrolysis-dependent molecular chaperone, activating the urease apoprotein by helping to assemble the nickel containing metallocenter of UreC. The UreE protein probably delivers the nickel.</text>
</comment>
<dbReference type="Proteomes" id="UP000244904">
    <property type="component" value="Unassembled WGS sequence"/>
</dbReference>
<keyword evidence="5" id="KW-1185">Reference proteome</keyword>
<comment type="subcellular location">
    <subcellularLocation>
        <location evidence="3">Cytoplasm</location>
    </subcellularLocation>
</comment>
<dbReference type="HAMAP" id="MF_01385">
    <property type="entry name" value="UreF"/>
    <property type="match status" value="1"/>
</dbReference>
<comment type="similarity">
    <text evidence="3">Belongs to the UreF family.</text>
</comment>
<keyword evidence="2 3" id="KW-0143">Chaperone</keyword>
<proteinExistence type="inferred from homology"/>
<evidence type="ECO:0000256" key="3">
    <source>
        <dbReference type="HAMAP-Rule" id="MF_01385"/>
    </source>
</evidence>
<dbReference type="GO" id="GO:0005737">
    <property type="term" value="C:cytoplasm"/>
    <property type="evidence" value="ECO:0007669"/>
    <property type="project" value="UniProtKB-SubCell"/>
</dbReference>
<dbReference type="PANTHER" id="PTHR33620:SF1">
    <property type="entry name" value="UREASE ACCESSORY PROTEIN F"/>
    <property type="match status" value="1"/>
</dbReference>
<protein>
    <recommendedName>
        <fullName evidence="3">Urease accessory protein UreF</fullName>
    </recommendedName>
</protein>
<dbReference type="InterPro" id="IPR038277">
    <property type="entry name" value="UreF_sf"/>
</dbReference>
<keyword evidence="1 3" id="KW-0996">Nickel insertion</keyword>
<dbReference type="AlphaFoldDB" id="A0A2R8AZX9"/>
<evidence type="ECO:0000313" key="5">
    <source>
        <dbReference type="Proteomes" id="UP000244904"/>
    </source>
</evidence>
<dbReference type="PANTHER" id="PTHR33620">
    <property type="entry name" value="UREASE ACCESSORY PROTEIN F"/>
    <property type="match status" value="1"/>
</dbReference>
<keyword evidence="3" id="KW-0963">Cytoplasm</keyword>
<evidence type="ECO:0000256" key="2">
    <source>
        <dbReference type="ARBA" id="ARBA00023186"/>
    </source>
</evidence>
<comment type="function">
    <text evidence="3">Required for maturation of urease via the functional incorporation of the urease nickel metallocenter.</text>
</comment>
<organism evidence="4 5">
    <name type="scientific">Pseudoprimorskyibacter insulae</name>
    <dbReference type="NCBI Taxonomy" id="1695997"/>
    <lineage>
        <taxon>Bacteria</taxon>
        <taxon>Pseudomonadati</taxon>
        <taxon>Pseudomonadota</taxon>
        <taxon>Alphaproteobacteria</taxon>
        <taxon>Rhodobacterales</taxon>
        <taxon>Paracoccaceae</taxon>
        <taxon>Pseudoprimorskyibacter</taxon>
    </lineage>
</organism>
<dbReference type="EMBL" id="OMOJ01000011">
    <property type="protein sequence ID" value="SPF81578.1"/>
    <property type="molecule type" value="Genomic_DNA"/>
</dbReference>
<reference evidence="5" key="1">
    <citation type="submission" date="2018-03" db="EMBL/GenBank/DDBJ databases">
        <authorList>
            <person name="Rodrigo-Torres L."/>
            <person name="Arahal R. D."/>
            <person name="Lucena T."/>
        </authorList>
    </citation>
    <scope>NUCLEOTIDE SEQUENCE [LARGE SCALE GENOMIC DNA]</scope>
    <source>
        <strain evidence="5">CECT 8871</strain>
    </source>
</reference>
<dbReference type="PIRSF" id="PIRSF009467">
    <property type="entry name" value="Ureas_acces_UreF"/>
    <property type="match status" value="1"/>
</dbReference>
<evidence type="ECO:0000256" key="1">
    <source>
        <dbReference type="ARBA" id="ARBA00022988"/>
    </source>
</evidence>